<evidence type="ECO:0000256" key="2">
    <source>
        <dbReference type="ARBA" id="ARBA00023163"/>
    </source>
</evidence>
<dbReference type="PANTHER" id="PTHR13946">
    <property type="entry name" value="DNA-DIRECTED RNA POLYMERASE I,II,III"/>
    <property type="match status" value="1"/>
</dbReference>
<evidence type="ECO:0000313" key="6">
    <source>
        <dbReference type="Proteomes" id="UP000655588"/>
    </source>
</evidence>
<comment type="similarity">
    <text evidence="3">Belongs to the archaeal Rpo11/eukaryotic RPB11/RPC19 RNA polymerase subunit family.</text>
</comment>
<sequence length="155" mass="17691">MGRLAEVASEQSSEKCKTFVFMGEGYTLGNSLVAVITQKYALLVLITDDVFFYSPDVEFCACFVNHPAEGNIYVRIQAKTGKAIDILRKGLEDLDKICDHTLETFKNAYEQFKPSKEMCTFMQIHTFIKMAAKCETLTHALLRTLPFDMPYWHLN</sequence>
<dbReference type="EMBL" id="WNWW01000530">
    <property type="protein sequence ID" value="KAF3423877.1"/>
    <property type="molecule type" value="Genomic_DNA"/>
</dbReference>
<dbReference type="SUPFAM" id="SSF55257">
    <property type="entry name" value="RBP11-like subunits of RNA polymerase"/>
    <property type="match status" value="1"/>
</dbReference>
<name>A0A833S610_9HYME</name>
<dbReference type="InterPro" id="IPR036603">
    <property type="entry name" value="RBP11-like"/>
</dbReference>
<dbReference type="Pfam" id="PF13656">
    <property type="entry name" value="RNA_pol_L_2"/>
    <property type="match status" value="1"/>
</dbReference>
<dbReference type="CDD" id="cd07029">
    <property type="entry name" value="RNAP_I_III_AC19"/>
    <property type="match status" value="1"/>
</dbReference>
<reference evidence="5" key="1">
    <citation type="submission" date="2019-11" db="EMBL/GenBank/DDBJ databases">
        <title>The nuclear and mitochondrial genomes of Frieseomelitta varia - a highly eusocial stingless bee (Meliponini) with a permanently sterile worker caste.</title>
        <authorList>
            <person name="Freitas F.C.P."/>
            <person name="Lourenco A.P."/>
            <person name="Nunes F.M.F."/>
            <person name="Paschoal A.R."/>
            <person name="Abreu F.C.P."/>
            <person name="Barbin F.O."/>
            <person name="Bataglia L."/>
            <person name="Cardoso-Junior C.A.M."/>
            <person name="Cervoni M.S."/>
            <person name="Silva S.R."/>
            <person name="Dalarmi F."/>
            <person name="Del Lama M.A."/>
            <person name="Depintor T.S."/>
            <person name="Ferreira K.M."/>
            <person name="Goria P.S."/>
            <person name="Jaskot M.C."/>
            <person name="Lago D.C."/>
            <person name="Luna-Lucena D."/>
            <person name="Moda L.M."/>
            <person name="Nascimento L."/>
            <person name="Pedrino M."/>
            <person name="Rabico F.O."/>
            <person name="Sanches F.C."/>
            <person name="Santos D.E."/>
            <person name="Santos C.G."/>
            <person name="Vieira J."/>
            <person name="Lopes T.F."/>
            <person name="Barchuk A.R."/>
            <person name="Hartfelder K."/>
            <person name="Simoes Z.L.P."/>
            <person name="Bitondi M.M.G."/>
            <person name="Pinheiro D.G."/>
        </authorList>
    </citation>
    <scope>NUCLEOTIDE SEQUENCE</scope>
    <source>
        <strain evidence="5">USP_RPSP 00005682</strain>
        <tissue evidence="5">Whole individual</tissue>
    </source>
</reference>
<evidence type="ECO:0000256" key="1">
    <source>
        <dbReference type="ARBA" id="ARBA00022478"/>
    </source>
</evidence>
<keyword evidence="6" id="KW-1185">Reference proteome</keyword>
<dbReference type="GO" id="GO:0005736">
    <property type="term" value="C:RNA polymerase I complex"/>
    <property type="evidence" value="ECO:0007669"/>
    <property type="project" value="TreeGrafter"/>
</dbReference>
<protein>
    <recommendedName>
        <fullName evidence="4">DNA-directed RNA polymerase RBP11-like dimerisation domain-containing protein</fullName>
    </recommendedName>
</protein>
<organism evidence="5 6">
    <name type="scientific">Frieseomelitta varia</name>
    <dbReference type="NCBI Taxonomy" id="561572"/>
    <lineage>
        <taxon>Eukaryota</taxon>
        <taxon>Metazoa</taxon>
        <taxon>Ecdysozoa</taxon>
        <taxon>Arthropoda</taxon>
        <taxon>Hexapoda</taxon>
        <taxon>Insecta</taxon>
        <taxon>Pterygota</taxon>
        <taxon>Neoptera</taxon>
        <taxon>Endopterygota</taxon>
        <taxon>Hymenoptera</taxon>
        <taxon>Apocrita</taxon>
        <taxon>Aculeata</taxon>
        <taxon>Apoidea</taxon>
        <taxon>Anthophila</taxon>
        <taxon>Apidae</taxon>
        <taxon>Frieseomelitta</taxon>
    </lineage>
</organism>
<dbReference type="GO" id="GO:0003899">
    <property type="term" value="F:DNA-directed RNA polymerase activity"/>
    <property type="evidence" value="ECO:0007669"/>
    <property type="project" value="TreeGrafter"/>
</dbReference>
<dbReference type="Gene3D" id="3.30.1360.10">
    <property type="entry name" value="RNA polymerase, RBP11-like subunit"/>
    <property type="match status" value="1"/>
</dbReference>
<comment type="caution">
    <text evidence="5">The sequence shown here is derived from an EMBL/GenBank/DDBJ whole genome shotgun (WGS) entry which is preliminary data.</text>
</comment>
<keyword evidence="1" id="KW-0240">DNA-directed RNA polymerase</keyword>
<dbReference type="GO" id="GO:0005666">
    <property type="term" value="C:RNA polymerase III complex"/>
    <property type="evidence" value="ECO:0007669"/>
    <property type="project" value="TreeGrafter"/>
</dbReference>
<gene>
    <name evidence="5" type="ORF">E2986_04429</name>
</gene>
<feature type="domain" description="DNA-directed RNA polymerase RBP11-like dimerisation" evidence="4">
    <location>
        <begin position="17"/>
        <end position="103"/>
    </location>
</feature>
<dbReference type="PANTHER" id="PTHR13946:SF28">
    <property type="entry name" value="DNA-DIRECTED RNA POLYMERASES I AND III SUBUNIT RPAC2"/>
    <property type="match status" value="1"/>
</dbReference>
<evidence type="ECO:0000313" key="5">
    <source>
        <dbReference type="EMBL" id="KAF3423877.1"/>
    </source>
</evidence>
<proteinExistence type="inferred from homology"/>
<evidence type="ECO:0000256" key="3">
    <source>
        <dbReference type="ARBA" id="ARBA00025751"/>
    </source>
</evidence>
<accession>A0A833S610</accession>
<dbReference type="AlphaFoldDB" id="A0A833S610"/>
<dbReference type="GO" id="GO:0046983">
    <property type="term" value="F:protein dimerization activity"/>
    <property type="evidence" value="ECO:0007669"/>
    <property type="project" value="InterPro"/>
</dbReference>
<keyword evidence="2" id="KW-0804">Transcription</keyword>
<dbReference type="InterPro" id="IPR009025">
    <property type="entry name" value="RBP11-like_dimer"/>
</dbReference>
<dbReference type="GO" id="GO:0006362">
    <property type="term" value="P:transcription elongation by RNA polymerase I"/>
    <property type="evidence" value="ECO:0007669"/>
    <property type="project" value="TreeGrafter"/>
</dbReference>
<dbReference type="Proteomes" id="UP000655588">
    <property type="component" value="Unassembled WGS sequence"/>
</dbReference>
<evidence type="ECO:0000259" key="4">
    <source>
        <dbReference type="Pfam" id="PF13656"/>
    </source>
</evidence>
<dbReference type="GO" id="GO:0006383">
    <property type="term" value="P:transcription by RNA polymerase III"/>
    <property type="evidence" value="ECO:0007669"/>
    <property type="project" value="TreeGrafter"/>
</dbReference>
<dbReference type="InterPro" id="IPR033898">
    <property type="entry name" value="RNAP_AC19"/>
</dbReference>